<feature type="coiled-coil region" evidence="4">
    <location>
        <begin position="344"/>
        <end position="371"/>
    </location>
</feature>
<evidence type="ECO:0000259" key="5">
    <source>
        <dbReference type="Pfam" id="PF01420"/>
    </source>
</evidence>
<evidence type="ECO:0000256" key="2">
    <source>
        <dbReference type="ARBA" id="ARBA00022747"/>
    </source>
</evidence>
<dbReference type="InterPro" id="IPR044946">
    <property type="entry name" value="Restrct_endonuc_typeI_TRD_sf"/>
</dbReference>
<dbReference type="PANTHER" id="PTHR30408">
    <property type="entry name" value="TYPE-1 RESTRICTION ENZYME ECOKI SPECIFICITY PROTEIN"/>
    <property type="match status" value="1"/>
</dbReference>
<feature type="domain" description="Type I restriction modification DNA specificity" evidence="5">
    <location>
        <begin position="207"/>
        <end position="357"/>
    </location>
</feature>
<evidence type="ECO:0000313" key="6">
    <source>
        <dbReference type="EMBL" id="NLT80486.1"/>
    </source>
</evidence>
<comment type="similarity">
    <text evidence="1">Belongs to the type-I restriction system S methylase family.</text>
</comment>
<dbReference type="GO" id="GO:0009307">
    <property type="term" value="P:DNA restriction-modification system"/>
    <property type="evidence" value="ECO:0007669"/>
    <property type="project" value="UniProtKB-KW"/>
</dbReference>
<reference evidence="6" key="2">
    <citation type="submission" date="2020-01" db="EMBL/GenBank/DDBJ databases">
        <authorList>
            <person name="Campanaro S."/>
        </authorList>
    </citation>
    <scope>NUCLEOTIDE SEQUENCE</scope>
    <source>
        <strain evidence="6">AS01afH2WH_6</strain>
    </source>
</reference>
<keyword evidence="4" id="KW-0175">Coiled coil</keyword>
<dbReference type="Pfam" id="PF01420">
    <property type="entry name" value="Methylase_S"/>
    <property type="match status" value="2"/>
</dbReference>
<dbReference type="Proteomes" id="UP000767327">
    <property type="component" value="Unassembled WGS sequence"/>
</dbReference>
<evidence type="ECO:0000256" key="3">
    <source>
        <dbReference type="ARBA" id="ARBA00023125"/>
    </source>
</evidence>
<keyword evidence="2" id="KW-0680">Restriction system</keyword>
<dbReference type="RefSeq" id="WP_273174717.1">
    <property type="nucleotide sequence ID" value="NZ_CP181270.1"/>
</dbReference>
<dbReference type="InterPro" id="IPR052021">
    <property type="entry name" value="Type-I_RS_S_subunit"/>
</dbReference>
<gene>
    <name evidence="6" type="ORF">GXW98_09450</name>
</gene>
<feature type="domain" description="Type I restriction modification DNA specificity" evidence="5">
    <location>
        <begin position="4"/>
        <end position="182"/>
    </location>
</feature>
<dbReference type="Gene3D" id="1.10.287.1120">
    <property type="entry name" value="Bipartite methylase S protein"/>
    <property type="match status" value="1"/>
</dbReference>
<comment type="caution">
    <text evidence="6">The sequence shown here is derived from an EMBL/GenBank/DDBJ whole genome shotgun (WGS) entry which is preliminary data.</text>
</comment>
<organism evidence="6 7">
    <name type="scientific">Bifidobacterium crudilactis</name>
    <dbReference type="NCBI Taxonomy" id="327277"/>
    <lineage>
        <taxon>Bacteria</taxon>
        <taxon>Bacillati</taxon>
        <taxon>Actinomycetota</taxon>
        <taxon>Actinomycetes</taxon>
        <taxon>Bifidobacteriales</taxon>
        <taxon>Bifidobacteriaceae</taxon>
        <taxon>Bifidobacterium</taxon>
    </lineage>
</organism>
<dbReference type="AlphaFoldDB" id="A0A971D0T8"/>
<accession>A0A971D0T8</accession>
<dbReference type="SUPFAM" id="SSF116734">
    <property type="entry name" value="DNA methylase specificity domain"/>
    <property type="match status" value="2"/>
</dbReference>
<evidence type="ECO:0000313" key="7">
    <source>
        <dbReference type="Proteomes" id="UP000767327"/>
    </source>
</evidence>
<evidence type="ECO:0000256" key="4">
    <source>
        <dbReference type="SAM" id="Coils"/>
    </source>
</evidence>
<protein>
    <recommendedName>
        <fullName evidence="5">Type I restriction modification DNA specificity domain-containing protein</fullName>
    </recommendedName>
</protein>
<evidence type="ECO:0000256" key="1">
    <source>
        <dbReference type="ARBA" id="ARBA00010923"/>
    </source>
</evidence>
<reference evidence="6" key="1">
    <citation type="journal article" date="2020" name="Biotechnol. Biofuels">
        <title>New insights from the biogas microbiome by comprehensive genome-resolved metagenomics of nearly 1600 species originating from multiple anaerobic digesters.</title>
        <authorList>
            <person name="Campanaro S."/>
            <person name="Treu L."/>
            <person name="Rodriguez-R L.M."/>
            <person name="Kovalovszki A."/>
            <person name="Ziels R.M."/>
            <person name="Maus I."/>
            <person name="Zhu X."/>
            <person name="Kougias P.G."/>
            <person name="Basile A."/>
            <person name="Luo G."/>
            <person name="Schluter A."/>
            <person name="Konstantinidis K.T."/>
            <person name="Angelidaki I."/>
        </authorList>
    </citation>
    <scope>NUCLEOTIDE SEQUENCE</scope>
    <source>
        <strain evidence="6">AS01afH2WH_6</strain>
    </source>
</reference>
<sequence length="385" mass="42073">MSGKWLTVTVGDIAQVKGGKRLPAGYFVQKKPTPFPYIRVSDMVNGGIRESGIKYVPEAAAAAIRNYRIGKDDIFISVAGTLGLVGRIPGHLDGANLTENADRLTQIKCDIDFLMYYLLSEPIQNEIDAIRTVGAQPKLALGRIKSFEVRLPSATDEQRRIASALREADGLISALERLIEKKREIKQGLMQELLTGRTRLPGFSGRWRSVTLGDVVRIHRGSMLTRAQAGKGRVPVIAGGKTPAGNTDRPNRTGRTITISASGASAGYVAIYDGPIFASDCSTISDSKTFDLDFIYYSLLLRQDAIYRAQTGGAQPHIHAKDVYPMGVQMPTSIDEQSAISRVLRDVDDEIAALERRLESARAIRQGMMQELLTGRTRLVDEVAG</sequence>
<dbReference type="Gene3D" id="3.90.220.20">
    <property type="entry name" value="DNA methylase specificity domains"/>
    <property type="match status" value="2"/>
</dbReference>
<dbReference type="CDD" id="cd17256">
    <property type="entry name" value="RMtype1_S_EcoJA65PI-TRD1-CR1_like"/>
    <property type="match status" value="1"/>
</dbReference>
<feature type="coiled-coil region" evidence="4">
    <location>
        <begin position="161"/>
        <end position="192"/>
    </location>
</feature>
<dbReference type="InterPro" id="IPR000055">
    <property type="entry name" value="Restrct_endonuc_typeI_TRD"/>
</dbReference>
<name>A0A971D0T8_9BIFI</name>
<dbReference type="CDD" id="cd17291">
    <property type="entry name" value="RMtype1_S_MgeORF438P-TRD-CR_like"/>
    <property type="match status" value="1"/>
</dbReference>
<proteinExistence type="inferred from homology"/>
<keyword evidence="3" id="KW-0238">DNA-binding</keyword>
<dbReference type="GO" id="GO:0003677">
    <property type="term" value="F:DNA binding"/>
    <property type="evidence" value="ECO:0007669"/>
    <property type="project" value="UniProtKB-KW"/>
</dbReference>
<dbReference type="EMBL" id="JAAXZR010000028">
    <property type="protein sequence ID" value="NLT80486.1"/>
    <property type="molecule type" value="Genomic_DNA"/>
</dbReference>
<dbReference type="PANTHER" id="PTHR30408:SF12">
    <property type="entry name" value="TYPE I RESTRICTION ENZYME MJAVIII SPECIFICITY SUBUNIT"/>
    <property type="match status" value="1"/>
</dbReference>